<dbReference type="Gene3D" id="3.20.20.210">
    <property type="match status" value="1"/>
</dbReference>
<proteinExistence type="predicted"/>
<comment type="cofactor">
    <cofactor evidence="1">
        <name>Zn(2+)</name>
        <dbReference type="ChEBI" id="CHEBI:29105"/>
    </cofactor>
</comment>
<dbReference type="Pfam" id="PF01717">
    <property type="entry name" value="Meth_synt_2"/>
    <property type="match status" value="2"/>
</dbReference>
<keyword evidence="3" id="KW-0862">Zinc</keyword>
<keyword evidence="2" id="KW-0479">Metal-binding</keyword>
<dbReference type="PANTHER" id="PTHR30519">
    <property type="entry name" value="5-METHYLTETRAHYDROPTEROYLTRIGLUTAMATE--HOMOCYSTEINE METHYLTRANSFERASE"/>
    <property type="match status" value="1"/>
</dbReference>
<keyword evidence="5" id="KW-0808">Transferase</keyword>
<dbReference type="InterPro" id="IPR002629">
    <property type="entry name" value="Met_Synth_C/arc"/>
</dbReference>
<evidence type="ECO:0000256" key="3">
    <source>
        <dbReference type="ARBA" id="ARBA00022833"/>
    </source>
</evidence>
<feature type="domain" description="Cobalamin-independent methionine synthase MetE C-terminal/archaeal" evidence="4">
    <location>
        <begin position="260"/>
        <end position="358"/>
    </location>
</feature>
<organism evidence="5">
    <name type="scientific">Rhodococcus rhodochrous</name>
    <dbReference type="NCBI Taxonomy" id="1829"/>
    <lineage>
        <taxon>Bacteria</taxon>
        <taxon>Bacillati</taxon>
        <taxon>Actinomycetota</taxon>
        <taxon>Actinomycetes</taxon>
        <taxon>Mycobacteriales</taxon>
        <taxon>Nocardiaceae</taxon>
        <taxon>Rhodococcus</taxon>
    </lineage>
</organism>
<dbReference type="GO" id="GO:0003871">
    <property type="term" value="F:5-methyltetrahydropteroyltriglutamate-homocysteine S-methyltransferase activity"/>
    <property type="evidence" value="ECO:0007669"/>
    <property type="project" value="InterPro"/>
</dbReference>
<dbReference type="GO" id="GO:0008270">
    <property type="term" value="F:zinc ion binding"/>
    <property type="evidence" value="ECO:0007669"/>
    <property type="project" value="InterPro"/>
</dbReference>
<sequence length="368" mass="40575">MRVGSQDVVLPTTMVGNYPNPRWYDGHAHATYPKGEFIYDSISREAFEDAVAAIVDDQEAAGMDVISDGKVYGGDSPYGQILYHYAERMTGYKLAGPPIGLPIYSTLYSPTCVGEVRREYPFHTATLRAVRKATKKPVKISYLGVGVLPAATNNQYYSDTKELGLAIAKAFNEDFKELADLGCDIIQLDEFVWPYGMGDWEIEILNKAVEGVDCQFWVHTCWGNYSGTPAYLPDDEEREFGAWVLDHRPTDAPAPHGAEAIFPKVLDANIDVLNYEVGRTGPDYLKPLLNHNWSKNFVAGVVDVKSTVTETADEVADRIRAVLEYVPADRLGLSTDCGLINLPRMIAASKLRALADGAAIVRKELAAK</sequence>
<reference evidence="5" key="1">
    <citation type="submission" date="2001-10" db="EMBL/GenBank/DDBJ databases">
        <authorList>
            <person name="Clark D.D."/>
            <person name="Ensign S.A."/>
        </authorList>
    </citation>
    <scope>NUCLEOTIDE SEQUENCE</scope>
    <source>
        <strain evidence="5">B-276</strain>
    </source>
</reference>
<evidence type="ECO:0000313" key="5">
    <source>
        <dbReference type="EMBL" id="AAL28081.1"/>
    </source>
</evidence>
<evidence type="ECO:0000256" key="2">
    <source>
        <dbReference type="ARBA" id="ARBA00022723"/>
    </source>
</evidence>
<dbReference type="SUPFAM" id="SSF51726">
    <property type="entry name" value="UROD/MetE-like"/>
    <property type="match status" value="1"/>
</dbReference>
<protein>
    <submittedName>
        <fullName evidence="5">Epoxyalkane:coenzyme M transferase</fullName>
    </submittedName>
</protein>
<dbReference type="AlphaFoldDB" id="Q93A86"/>
<dbReference type="InterPro" id="IPR038071">
    <property type="entry name" value="UROD/MetE-like_sf"/>
</dbReference>
<evidence type="ECO:0000256" key="1">
    <source>
        <dbReference type="ARBA" id="ARBA00001947"/>
    </source>
</evidence>
<feature type="domain" description="Cobalamin-independent methionine synthase MetE C-terminal/archaeal" evidence="4">
    <location>
        <begin position="10"/>
        <end position="192"/>
    </location>
</feature>
<evidence type="ECO:0000259" key="4">
    <source>
        <dbReference type="Pfam" id="PF01717"/>
    </source>
</evidence>
<dbReference type="EMBL" id="AF426826">
    <property type="protein sequence ID" value="AAL28081.1"/>
    <property type="molecule type" value="Genomic_DNA"/>
</dbReference>
<name>Q93A86_RHORH</name>
<dbReference type="CDD" id="cd03311">
    <property type="entry name" value="CIMS_C_terminal_like"/>
    <property type="match status" value="1"/>
</dbReference>
<accession>Q93A86</accession>
<dbReference type="GO" id="GO:0009086">
    <property type="term" value="P:methionine biosynthetic process"/>
    <property type="evidence" value="ECO:0007669"/>
    <property type="project" value="InterPro"/>
</dbReference>